<dbReference type="PATRIC" id="fig|1165867.3.peg.1285"/>
<feature type="coiled-coil region" evidence="1">
    <location>
        <begin position="49"/>
        <end position="91"/>
    </location>
</feature>
<evidence type="ECO:0000256" key="2">
    <source>
        <dbReference type="SAM" id="MobiDB-lite"/>
    </source>
</evidence>
<keyword evidence="1" id="KW-0175">Coiled coil</keyword>
<reference evidence="3 4" key="1">
    <citation type="journal article" date="2012" name="J. Bacteriol.">
        <title>Draft genome sequence of the nitrophenol-degrading actinomycete Rhodococcus imtechensis RKJ300.</title>
        <authorList>
            <person name="Vikram S."/>
            <person name="Kumar S."/>
            <person name="Subramanian S."/>
            <person name="Raghava G.P."/>
        </authorList>
    </citation>
    <scope>NUCLEOTIDE SEQUENCE [LARGE SCALE GENOMIC DNA]</scope>
    <source>
        <strain evidence="3 4">RKJ300</strain>
    </source>
</reference>
<evidence type="ECO:0000313" key="4">
    <source>
        <dbReference type="Proteomes" id="UP000006447"/>
    </source>
</evidence>
<evidence type="ECO:0000313" key="3">
    <source>
        <dbReference type="EMBL" id="EID80794.1"/>
    </source>
</evidence>
<comment type="caution">
    <text evidence="3">The sequence shown here is derived from an EMBL/GenBank/DDBJ whole genome shotgun (WGS) entry which is preliminary data.</text>
</comment>
<feature type="region of interest" description="Disordered" evidence="2">
    <location>
        <begin position="1"/>
        <end position="22"/>
    </location>
</feature>
<dbReference type="EMBL" id="AJJH01000024">
    <property type="protein sequence ID" value="EID80794.1"/>
    <property type="molecule type" value="Genomic_DNA"/>
</dbReference>
<feature type="compositionally biased region" description="Basic and acidic residues" evidence="2">
    <location>
        <begin position="9"/>
        <end position="18"/>
    </location>
</feature>
<accession>I0WWM8</accession>
<name>I0WWM8_RHOOP</name>
<proteinExistence type="predicted"/>
<protein>
    <submittedName>
        <fullName evidence="3">Uncharacterized protein</fullName>
    </submittedName>
</protein>
<organism evidence="3 4">
    <name type="scientific">Rhodococcus opacus RKJ300 = JCM 13270</name>
    <dbReference type="NCBI Taxonomy" id="1165867"/>
    <lineage>
        <taxon>Bacteria</taxon>
        <taxon>Bacillati</taxon>
        <taxon>Actinomycetota</taxon>
        <taxon>Actinomycetes</taxon>
        <taxon>Mycobacteriales</taxon>
        <taxon>Nocardiaceae</taxon>
        <taxon>Rhodococcus</taxon>
    </lineage>
</organism>
<dbReference type="AlphaFoldDB" id="I0WWM8"/>
<dbReference type="Proteomes" id="UP000006447">
    <property type="component" value="Unassembled WGS sequence"/>
</dbReference>
<sequence>MWLSVEGTDIQHSRHGDDMGIWGNAARSHAKREDERFRKIREKSAHASIDRAETRAAEYKELMEDAERNGAKELYEKFKQEMEDAQNLADDIWCMQLDGRF</sequence>
<evidence type="ECO:0000256" key="1">
    <source>
        <dbReference type="SAM" id="Coils"/>
    </source>
</evidence>
<gene>
    <name evidence="3" type="ORF">W59_06288</name>
</gene>